<name>A0A0F7IDU9_9EURY</name>
<dbReference type="InterPro" id="IPR029060">
    <property type="entry name" value="PIN-like_dom_sf"/>
</dbReference>
<dbReference type="GO" id="GO:0016787">
    <property type="term" value="F:hydrolase activity"/>
    <property type="evidence" value="ECO:0007669"/>
    <property type="project" value="UniProtKB-KW"/>
</dbReference>
<evidence type="ECO:0000256" key="1">
    <source>
        <dbReference type="ARBA" id="ARBA00001946"/>
    </source>
</evidence>
<evidence type="ECO:0000256" key="8">
    <source>
        <dbReference type="HAMAP-Rule" id="MF_00265"/>
    </source>
</evidence>
<dbReference type="SUPFAM" id="SSF88723">
    <property type="entry name" value="PIN domain-like"/>
    <property type="match status" value="1"/>
</dbReference>
<dbReference type="InterPro" id="IPR050556">
    <property type="entry name" value="Type_II_TA_system_RNase"/>
</dbReference>
<evidence type="ECO:0000256" key="2">
    <source>
        <dbReference type="ARBA" id="ARBA00022649"/>
    </source>
</evidence>
<keyword evidence="5 8" id="KW-0378">Hydrolase</keyword>
<evidence type="ECO:0000256" key="7">
    <source>
        <dbReference type="ARBA" id="ARBA00038093"/>
    </source>
</evidence>
<keyword evidence="4 8" id="KW-0479">Metal-binding</keyword>
<feature type="binding site" evidence="8">
    <location>
        <position position="100"/>
    </location>
    <ligand>
        <name>Mg(2+)</name>
        <dbReference type="ChEBI" id="CHEBI:18420"/>
    </ligand>
</feature>
<evidence type="ECO:0000256" key="6">
    <source>
        <dbReference type="ARBA" id="ARBA00022842"/>
    </source>
</evidence>
<dbReference type="GeneID" id="24804191"/>
<dbReference type="RefSeq" id="WP_048095994.1">
    <property type="nucleotide sequence ID" value="NZ_CP011267.1"/>
</dbReference>
<dbReference type="PANTHER" id="PTHR33653:SF1">
    <property type="entry name" value="RIBONUCLEASE VAPC2"/>
    <property type="match status" value="1"/>
</dbReference>
<feature type="binding site" evidence="8">
    <location>
        <position position="6"/>
    </location>
    <ligand>
        <name>Mg(2+)</name>
        <dbReference type="ChEBI" id="CHEBI:18420"/>
    </ligand>
</feature>
<dbReference type="AlphaFoldDB" id="A0A0F7IDU9"/>
<evidence type="ECO:0000313" key="10">
    <source>
        <dbReference type="EMBL" id="AKG91090.1"/>
    </source>
</evidence>
<dbReference type="GO" id="GO:0090729">
    <property type="term" value="F:toxin activity"/>
    <property type="evidence" value="ECO:0007669"/>
    <property type="project" value="UniProtKB-KW"/>
</dbReference>
<evidence type="ECO:0000256" key="5">
    <source>
        <dbReference type="ARBA" id="ARBA00022801"/>
    </source>
</evidence>
<evidence type="ECO:0000313" key="11">
    <source>
        <dbReference type="Proteomes" id="UP000034723"/>
    </source>
</evidence>
<dbReference type="EMBL" id="CP011267">
    <property type="protein sequence ID" value="AKG91090.1"/>
    <property type="molecule type" value="Genomic_DNA"/>
</dbReference>
<sequence length="136" mass="15432">MKLLLDTSFLIELKKRNKKAIRALEERKNACEDLLVSAITVYELMVGAKFVWKKHGDAKEFIKIGEMLKALTKVPVDEKVVERAAEVRATLMLKGIDVPDIDILIACSDPDCEVLTFDRDFEKLKEVGIKVTVLDR</sequence>
<keyword evidence="11" id="KW-1185">Reference proteome</keyword>
<dbReference type="OrthoDB" id="97501at2157"/>
<gene>
    <name evidence="8" type="primary">vapC</name>
    <name evidence="10" type="ORF">GAH_01623</name>
</gene>
<dbReference type="InterPro" id="IPR002716">
    <property type="entry name" value="PIN_dom"/>
</dbReference>
<dbReference type="GO" id="GO:0000287">
    <property type="term" value="F:magnesium ion binding"/>
    <property type="evidence" value="ECO:0007669"/>
    <property type="project" value="UniProtKB-UniRule"/>
</dbReference>
<dbReference type="STRING" id="113653.GAH_01623"/>
<protein>
    <recommendedName>
        <fullName evidence="8">Ribonuclease VapC</fullName>
        <shortName evidence="8">RNase VapC</shortName>
        <ecNumber evidence="8">3.1.-.-</ecNumber>
    </recommendedName>
    <alternativeName>
        <fullName evidence="8">Putative toxin VapC</fullName>
    </alternativeName>
</protein>
<keyword evidence="6 8" id="KW-0460">Magnesium</keyword>
<comment type="function">
    <text evidence="8">Toxic component of a toxin-antitoxin (TA) system. An RNase.</text>
</comment>
<evidence type="ECO:0000256" key="3">
    <source>
        <dbReference type="ARBA" id="ARBA00022722"/>
    </source>
</evidence>
<evidence type="ECO:0000256" key="4">
    <source>
        <dbReference type="ARBA" id="ARBA00022723"/>
    </source>
</evidence>
<organism evidence="10 11">
    <name type="scientific">Geoglobus ahangari</name>
    <dbReference type="NCBI Taxonomy" id="113653"/>
    <lineage>
        <taxon>Archaea</taxon>
        <taxon>Methanobacteriati</taxon>
        <taxon>Methanobacteriota</taxon>
        <taxon>Archaeoglobi</taxon>
        <taxon>Archaeoglobales</taxon>
        <taxon>Archaeoglobaceae</taxon>
        <taxon>Geoglobus</taxon>
    </lineage>
</organism>
<accession>A0A0F7IDU9</accession>
<comment type="similarity">
    <text evidence="7 8">Belongs to the PINc/VapC protein family.</text>
</comment>
<dbReference type="GO" id="GO:0004540">
    <property type="term" value="F:RNA nuclease activity"/>
    <property type="evidence" value="ECO:0007669"/>
    <property type="project" value="InterPro"/>
</dbReference>
<dbReference type="EC" id="3.1.-.-" evidence="8"/>
<reference evidence="10 11" key="1">
    <citation type="submission" date="2015-04" db="EMBL/GenBank/DDBJ databases">
        <title>The complete genome sequence of the hyperthermophilic, obligate iron-reducing archaeon Geoglobus ahangari strain 234T.</title>
        <authorList>
            <person name="Manzella M.P."/>
            <person name="Holmes D.E."/>
            <person name="Rocheleau J.M."/>
            <person name="Chung A."/>
            <person name="Reguera G."/>
            <person name="Kashefi K."/>
        </authorList>
    </citation>
    <scope>NUCLEOTIDE SEQUENCE [LARGE SCALE GENOMIC DNA]</scope>
    <source>
        <strain evidence="10 11">234</strain>
    </source>
</reference>
<dbReference type="InterPro" id="IPR022907">
    <property type="entry name" value="VapC_family"/>
</dbReference>
<keyword evidence="2 8" id="KW-1277">Toxin-antitoxin system</keyword>
<dbReference type="CDD" id="cd09881">
    <property type="entry name" value="PIN_VapC4-5_FitB-like"/>
    <property type="match status" value="1"/>
</dbReference>
<feature type="domain" description="PIN" evidence="9">
    <location>
        <begin position="4"/>
        <end position="125"/>
    </location>
</feature>
<dbReference type="HAMAP" id="MF_00265">
    <property type="entry name" value="VapC_Nob1"/>
    <property type="match status" value="1"/>
</dbReference>
<dbReference type="Proteomes" id="UP000034723">
    <property type="component" value="Chromosome"/>
</dbReference>
<keyword evidence="3 8" id="KW-0540">Nuclease</keyword>
<keyword evidence="8" id="KW-0800">Toxin</keyword>
<comment type="cofactor">
    <cofactor evidence="1 8">
        <name>Mg(2+)</name>
        <dbReference type="ChEBI" id="CHEBI:18420"/>
    </cofactor>
</comment>
<dbReference type="KEGG" id="gah:GAH_01623"/>
<dbReference type="PANTHER" id="PTHR33653">
    <property type="entry name" value="RIBONUCLEASE VAPC2"/>
    <property type="match status" value="1"/>
</dbReference>
<dbReference type="Pfam" id="PF01850">
    <property type="entry name" value="PIN"/>
    <property type="match status" value="1"/>
</dbReference>
<dbReference type="HOGENOM" id="CLU_118482_3_2_2"/>
<dbReference type="InParanoid" id="A0A0F7IDU9"/>
<dbReference type="Gene3D" id="3.40.50.1010">
    <property type="entry name" value="5'-nuclease"/>
    <property type="match status" value="1"/>
</dbReference>
<evidence type="ECO:0000259" key="9">
    <source>
        <dbReference type="Pfam" id="PF01850"/>
    </source>
</evidence>
<proteinExistence type="inferred from homology"/>